<evidence type="ECO:0000313" key="1">
    <source>
        <dbReference type="EMBL" id="KAF9413132.1"/>
    </source>
</evidence>
<protein>
    <submittedName>
        <fullName evidence="1">Uncharacterized protein</fullName>
    </submittedName>
</protein>
<gene>
    <name evidence="1" type="ORF">HW555_008574</name>
</gene>
<dbReference type="AlphaFoldDB" id="A0A835GE38"/>
<organism evidence="1 2">
    <name type="scientific">Spodoptera exigua</name>
    <name type="common">Beet armyworm</name>
    <name type="synonym">Noctua fulgens</name>
    <dbReference type="NCBI Taxonomy" id="7107"/>
    <lineage>
        <taxon>Eukaryota</taxon>
        <taxon>Metazoa</taxon>
        <taxon>Ecdysozoa</taxon>
        <taxon>Arthropoda</taxon>
        <taxon>Hexapoda</taxon>
        <taxon>Insecta</taxon>
        <taxon>Pterygota</taxon>
        <taxon>Neoptera</taxon>
        <taxon>Endopterygota</taxon>
        <taxon>Lepidoptera</taxon>
        <taxon>Glossata</taxon>
        <taxon>Ditrysia</taxon>
        <taxon>Noctuoidea</taxon>
        <taxon>Noctuidae</taxon>
        <taxon>Amphipyrinae</taxon>
        <taxon>Spodoptera</taxon>
    </lineage>
</organism>
<dbReference type="Proteomes" id="UP000648187">
    <property type="component" value="Unassembled WGS sequence"/>
</dbReference>
<accession>A0A835GE38</accession>
<proteinExistence type="predicted"/>
<dbReference type="EMBL" id="JACKWZ010000169">
    <property type="protein sequence ID" value="KAF9413132.1"/>
    <property type="molecule type" value="Genomic_DNA"/>
</dbReference>
<reference evidence="1" key="1">
    <citation type="submission" date="2020-08" db="EMBL/GenBank/DDBJ databases">
        <title>Spodoptera exigua strain:BAW_Kor-Di-RS1 Genome sequencing and assembly.</title>
        <authorList>
            <person name="Kim J."/>
            <person name="Nam H.Y."/>
            <person name="Kwon M."/>
            <person name="Choi J.H."/>
            <person name="Cho S.R."/>
            <person name="Kim G.-H."/>
        </authorList>
    </citation>
    <scope>NUCLEOTIDE SEQUENCE</scope>
    <source>
        <strain evidence="1">BAW_Kor-Di-RS1</strain>
        <tissue evidence="1">Whole-body</tissue>
    </source>
</reference>
<comment type="caution">
    <text evidence="1">The sequence shown here is derived from an EMBL/GenBank/DDBJ whole genome shotgun (WGS) entry which is preliminary data.</text>
</comment>
<name>A0A835GE38_SPOEX</name>
<evidence type="ECO:0000313" key="2">
    <source>
        <dbReference type="Proteomes" id="UP000648187"/>
    </source>
</evidence>
<keyword evidence="2" id="KW-1185">Reference proteome</keyword>
<sequence>MSYGVLAMGCKTKESAEKLLKDMEEKHLKMSIKSFDELSAKLQDYLKHVNLFRAPVSPVERLAVTLSFV</sequence>